<dbReference type="GO" id="GO:0016887">
    <property type="term" value="F:ATP hydrolysis activity"/>
    <property type="evidence" value="ECO:0007669"/>
    <property type="project" value="InterPro"/>
</dbReference>
<dbReference type="Pfam" id="PF00690">
    <property type="entry name" value="Cation_ATPase_N"/>
    <property type="match status" value="1"/>
</dbReference>
<dbReference type="InterPro" id="IPR008250">
    <property type="entry name" value="ATPase_P-typ_transduc_dom_A_sf"/>
</dbReference>
<evidence type="ECO:0000259" key="12">
    <source>
        <dbReference type="Pfam" id="PF00122"/>
    </source>
</evidence>
<dbReference type="NCBIfam" id="TIGR01494">
    <property type="entry name" value="ATPase_P-type"/>
    <property type="match status" value="2"/>
</dbReference>
<proteinExistence type="inferred from homology"/>
<dbReference type="FunFam" id="2.70.150.10:FF:000060">
    <property type="entry name" value="Cation-transporting ATPase"/>
    <property type="match status" value="1"/>
</dbReference>
<name>A0AAD1T9F4_PELCU</name>
<dbReference type="Gene3D" id="2.70.150.10">
    <property type="entry name" value="Calcium-transporting ATPase, cytoplasmic transduction domain A"/>
    <property type="match status" value="1"/>
</dbReference>
<feature type="transmembrane region" description="Helical" evidence="11">
    <location>
        <begin position="12"/>
        <end position="31"/>
    </location>
</feature>
<feature type="transmembrane region" description="Helical" evidence="11">
    <location>
        <begin position="417"/>
        <end position="444"/>
    </location>
</feature>
<keyword evidence="9 11" id="KW-1133">Transmembrane helix</keyword>
<dbReference type="FunFam" id="1.20.1110.10:FF:000023">
    <property type="entry name" value="Cation-transporting ATPase"/>
    <property type="match status" value="1"/>
</dbReference>
<dbReference type="Pfam" id="PF00122">
    <property type="entry name" value="E1-E2_ATPase"/>
    <property type="match status" value="1"/>
</dbReference>
<evidence type="ECO:0000256" key="3">
    <source>
        <dbReference type="ARBA" id="ARBA00022692"/>
    </source>
</evidence>
<feature type="domain" description="P5B-type ATPase N-terminal" evidence="14">
    <location>
        <begin position="1"/>
        <end position="132"/>
    </location>
</feature>
<dbReference type="GO" id="GO:0015203">
    <property type="term" value="F:polyamine transmembrane transporter activity"/>
    <property type="evidence" value="ECO:0007669"/>
    <property type="project" value="TreeGrafter"/>
</dbReference>
<keyword evidence="3 11" id="KW-0812">Transmembrane</keyword>
<dbReference type="GO" id="GO:0046872">
    <property type="term" value="F:metal ion binding"/>
    <property type="evidence" value="ECO:0007669"/>
    <property type="project" value="UniProtKB-KW"/>
</dbReference>
<dbReference type="Gene3D" id="1.20.1110.10">
    <property type="entry name" value="Calcium-transporting ATPase, transmembrane domain"/>
    <property type="match status" value="1"/>
</dbReference>
<dbReference type="AlphaFoldDB" id="A0AAD1T9F4"/>
<dbReference type="GO" id="GO:0006874">
    <property type="term" value="P:intracellular calcium ion homeostasis"/>
    <property type="evidence" value="ECO:0007669"/>
    <property type="project" value="TreeGrafter"/>
</dbReference>
<dbReference type="PROSITE" id="PS01229">
    <property type="entry name" value="COF_2"/>
    <property type="match status" value="1"/>
</dbReference>
<protein>
    <submittedName>
        <fullName evidence="15">Cation-transporting ATPase 13A2 isoform X2</fullName>
    </submittedName>
</protein>
<feature type="transmembrane region" description="Helical" evidence="11">
    <location>
        <begin position="1008"/>
        <end position="1026"/>
    </location>
</feature>
<dbReference type="InterPro" id="IPR036412">
    <property type="entry name" value="HAD-like_sf"/>
</dbReference>
<dbReference type="SUPFAM" id="SSF56784">
    <property type="entry name" value="HAD-like"/>
    <property type="match status" value="1"/>
</dbReference>
<keyword evidence="10 11" id="KW-0472">Membrane</keyword>
<dbReference type="NCBIfam" id="TIGR01657">
    <property type="entry name" value="P-ATPase-V"/>
    <property type="match status" value="1"/>
</dbReference>
<dbReference type="InterPro" id="IPR059000">
    <property type="entry name" value="ATPase_P-type_domA"/>
</dbReference>
<evidence type="ECO:0000256" key="1">
    <source>
        <dbReference type="ARBA" id="ARBA00004141"/>
    </source>
</evidence>
<evidence type="ECO:0000256" key="5">
    <source>
        <dbReference type="ARBA" id="ARBA00022741"/>
    </source>
</evidence>
<accession>A0AAD1T9F4</accession>
<evidence type="ECO:0000256" key="8">
    <source>
        <dbReference type="ARBA" id="ARBA00022967"/>
    </source>
</evidence>
<dbReference type="InterPro" id="IPR006544">
    <property type="entry name" value="P-type_TPase_V"/>
</dbReference>
<dbReference type="CDD" id="cd07542">
    <property type="entry name" value="P-type_ATPase_cation"/>
    <property type="match status" value="1"/>
</dbReference>
<feature type="transmembrane region" description="Helical" evidence="11">
    <location>
        <begin position="959"/>
        <end position="982"/>
    </location>
</feature>
<dbReference type="Pfam" id="PF13246">
    <property type="entry name" value="Cation_ATPase"/>
    <property type="match status" value="1"/>
</dbReference>
<comment type="subcellular location">
    <subcellularLocation>
        <location evidence="1">Membrane</location>
        <topology evidence="1">Multi-pass membrane protein</topology>
    </subcellularLocation>
</comment>
<evidence type="ECO:0000259" key="14">
    <source>
        <dbReference type="Pfam" id="PF12409"/>
    </source>
</evidence>
<feature type="transmembrane region" description="Helical" evidence="11">
    <location>
        <begin position="212"/>
        <end position="232"/>
    </location>
</feature>
<evidence type="ECO:0000256" key="10">
    <source>
        <dbReference type="ARBA" id="ARBA00023136"/>
    </source>
</evidence>
<dbReference type="InterPro" id="IPR023299">
    <property type="entry name" value="ATPase_P-typ_cyto_dom_N"/>
</dbReference>
<feature type="transmembrane region" description="Helical" evidence="11">
    <location>
        <begin position="1077"/>
        <end position="1099"/>
    </location>
</feature>
<evidence type="ECO:0000256" key="11">
    <source>
        <dbReference type="SAM" id="Phobius"/>
    </source>
</evidence>
<dbReference type="GO" id="GO:0010821">
    <property type="term" value="P:regulation of mitochondrion organization"/>
    <property type="evidence" value="ECO:0007669"/>
    <property type="project" value="TreeGrafter"/>
</dbReference>
<dbReference type="SUPFAM" id="SSF81660">
    <property type="entry name" value="Metal cation-transporting ATPase, ATP-binding domain N"/>
    <property type="match status" value="1"/>
</dbReference>
<dbReference type="InterPro" id="IPR023298">
    <property type="entry name" value="ATPase_P-typ_TM_dom_sf"/>
</dbReference>
<evidence type="ECO:0000256" key="7">
    <source>
        <dbReference type="ARBA" id="ARBA00022842"/>
    </source>
</evidence>
<reference evidence="15" key="1">
    <citation type="submission" date="2022-03" db="EMBL/GenBank/DDBJ databases">
        <authorList>
            <person name="Alioto T."/>
            <person name="Alioto T."/>
            <person name="Gomez Garrido J."/>
        </authorList>
    </citation>
    <scope>NUCLEOTIDE SEQUENCE</scope>
</reference>
<dbReference type="InterPro" id="IPR004014">
    <property type="entry name" value="ATPase_P-typ_cation-transptr_N"/>
</dbReference>
<dbReference type="Gene3D" id="3.40.50.1000">
    <property type="entry name" value="HAD superfamily/HAD-like"/>
    <property type="match status" value="2"/>
</dbReference>
<dbReference type="GO" id="GO:0019829">
    <property type="term" value="F:ATPase-coupled monoatomic cation transmembrane transporter activity"/>
    <property type="evidence" value="ECO:0007669"/>
    <property type="project" value="InterPro"/>
</dbReference>
<dbReference type="InterPro" id="IPR047821">
    <property type="entry name" value="P5B-type_ATPase"/>
</dbReference>
<dbReference type="SUPFAM" id="SSF81653">
    <property type="entry name" value="Calcium ATPase, transduction domain A"/>
    <property type="match status" value="1"/>
</dbReference>
<comment type="similarity">
    <text evidence="2">Belongs to the cation transport ATPase (P-type) (TC 3.A.3) family. Type V subfamily.</text>
</comment>
<evidence type="ECO:0000313" key="15">
    <source>
        <dbReference type="EMBL" id="CAH2318431.1"/>
    </source>
</evidence>
<keyword evidence="8" id="KW-1278">Translocase</keyword>
<dbReference type="InterPro" id="IPR023214">
    <property type="entry name" value="HAD_sf"/>
</dbReference>
<gene>
    <name evidence="15" type="ORF">PECUL_23A046457</name>
</gene>
<dbReference type="SFLD" id="SFLDS00003">
    <property type="entry name" value="Haloacid_Dehalogenase"/>
    <property type="match status" value="1"/>
</dbReference>
<feature type="transmembrane region" description="Helical" evidence="11">
    <location>
        <begin position="1038"/>
        <end position="1057"/>
    </location>
</feature>
<dbReference type="GO" id="GO:0005524">
    <property type="term" value="F:ATP binding"/>
    <property type="evidence" value="ECO:0007669"/>
    <property type="project" value="UniProtKB-KW"/>
</dbReference>
<dbReference type="GO" id="GO:0015662">
    <property type="term" value="F:P-type ion transporter activity"/>
    <property type="evidence" value="ECO:0007669"/>
    <property type="project" value="InterPro"/>
</dbReference>
<dbReference type="PANTHER" id="PTHR45630:SF2">
    <property type="entry name" value="POLYAMINE-TRANSPORTING ATPASE 13A2"/>
    <property type="match status" value="1"/>
</dbReference>
<evidence type="ECO:0000256" key="2">
    <source>
        <dbReference type="ARBA" id="ARBA00006000"/>
    </source>
</evidence>
<feature type="domain" description="P-type ATPase A" evidence="12">
    <location>
        <begin position="254"/>
        <end position="370"/>
    </location>
</feature>
<feature type="domain" description="Cation-transporting P-type ATPase N-terminal" evidence="13">
    <location>
        <begin position="152"/>
        <end position="207"/>
    </location>
</feature>
<dbReference type="SFLD" id="SFLDF00027">
    <property type="entry name" value="p-type_atpase"/>
    <property type="match status" value="1"/>
</dbReference>
<keyword evidence="16" id="KW-1185">Reference proteome</keyword>
<keyword evidence="7" id="KW-0460">Magnesium</keyword>
<dbReference type="SUPFAM" id="SSF81665">
    <property type="entry name" value="Calcium ATPase, transmembrane domain M"/>
    <property type="match status" value="1"/>
</dbReference>
<dbReference type="GO" id="GO:0016243">
    <property type="term" value="P:regulation of autophagosome size"/>
    <property type="evidence" value="ECO:0007669"/>
    <property type="project" value="TreeGrafter"/>
</dbReference>
<dbReference type="PRINTS" id="PR00119">
    <property type="entry name" value="CATATPASE"/>
</dbReference>
<dbReference type="InterPro" id="IPR044492">
    <property type="entry name" value="P_typ_ATPase_HD_dom"/>
</dbReference>
<dbReference type="InterPro" id="IPR018303">
    <property type="entry name" value="ATPase_P-typ_P_site"/>
</dbReference>
<evidence type="ECO:0000256" key="6">
    <source>
        <dbReference type="ARBA" id="ARBA00022840"/>
    </source>
</evidence>
<dbReference type="InterPro" id="IPR047819">
    <property type="entry name" value="P5A-ATPase_N"/>
</dbReference>
<feature type="transmembrane region" description="Helical" evidence="11">
    <location>
        <begin position="385"/>
        <end position="405"/>
    </location>
</feature>
<dbReference type="Proteomes" id="UP001295444">
    <property type="component" value="Chromosome 10"/>
</dbReference>
<dbReference type="InterPro" id="IPR001757">
    <property type="entry name" value="P_typ_ATPase"/>
</dbReference>
<dbReference type="SFLD" id="SFLDG00002">
    <property type="entry name" value="C1.7:_P-type_atpase_like"/>
    <property type="match status" value="1"/>
</dbReference>
<dbReference type="Gene3D" id="3.40.1110.10">
    <property type="entry name" value="Calcium-transporting ATPase, cytoplasmic domain N"/>
    <property type="match status" value="1"/>
</dbReference>
<evidence type="ECO:0000259" key="13">
    <source>
        <dbReference type="Pfam" id="PF00690"/>
    </source>
</evidence>
<sequence length="1151" mass="128573">MEISGYRKVKWRIVLCFALCVLTLGILLVIFHWKPRLYVLLICKNCPLAEANWVIIKDVFGQISIAEVKTEHGVDPGLDQGPRDRLDAVENGSVAIAVAEEDDFKDTIRLHHKEESDVLRYFIHEGMRYIWSDRSMDFVTVSSLTDGLTCGDLHRFKSGLSIADHNSRKQLYGPNEINVQVKSYGILLIDEVLNPFYIFQIFSVILWFFENYFYYAGCIIVIAVVSICISLYETRKQSVTLHNMVKVMVSLKVRRANGEEVFLSSEDLVPGDCIILPVAGVMLPCDAVLLSGECMVNESLLTGESVPEMKTPLPDSVSTANTLYSSDEHRRHTIFCGTQVIQAKSYVERDVLAVVTKTGFSTIKGNLISSILHPKPIKFKFYRDAFLFVLVLAVFAFFGTIYSLVMLIRNKLPVYQLVIRVLDVITIVVPPALPAAMTVGTIYAQGRLKKKGIFCISPPRINVCGKVKMVCFDKTGTLTEEGLDVWGVIPLDNVNFLPIVHEPRYLLDGPLLYALAACHSVTLLNGSPIGDLMDVKMMDSTGWTLEDSETEEQLISIFGTKILTMIKPPPGEEQPHGPKHQVPVGVLQRFPFSSSLQRMSVITKLPGSLHCDLYLKGAPEMVASLCRNETVPPDFSAMLRQYTQDGYRVLAFGYKTLPSINSFEDAQAMARESAERELTFLGFLVMKNVLKPETAPVIYELRKAEIRTVMVTGDNMLTAVNVAKSCHMVESTEKVYFVNVSPPLYSSAATLKFIPSELSPGEDPREGLYQQGGTFLNKEPFCFAINGKSFAALTDYFPDLLPKILINATIFARMSPDQKTQLVRNFQELNYCVGMCGDGANDCGALKAADVGISLSDAEASVASPFTSKLSNIECVPAVIREGRCSLETSFGVFKYMALYSLTQFITVLVLYTVSTNLGDFQFLFIDLVIATSVAILMGRTGPADELGIKRPLGTLISIPVLGSLILQILLIWIAILLSVFITQSQTWFVPINATSTAPQHLPNYEDTTLFCLSIFQYLILAVILSKGYPFRKPLYTNILFLLLLFVLLALAFWINLYPLNFMIYLLQLKNIPDFNFKFVIIGLAAVNFIAAFLVETALDHGCLNCLRRLRKKKESKKLYKRLEKYLRGQHSWPPLNQTLYPSSSHAALKR</sequence>
<keyword evidence="5" id="KW-0547">Nucleotide-binding</keyword>
<dbReference type="FunFam" id="3.40.50.1000:FF:000045">
    <property type="entry name" value="Cation-transporting ATPase"/>
    <property type="match status" value="1"/>
</dbReference>
<dbReference type="PANTHER" id="PTHR45630">
    <property type="entry name" value="CATION-TRANSPORTING ATPASE-RELATED"/>
    <property type="match status" value="1"/>
</dbReference>
<dbReference type="GO" id="GO:0031902">
    <property type="term" value="C:late endosome membrane"/>
    <property type="evidence" value="ECO:0007669"/>
    <property type="project" value="TreeGrafter"/>
</dbReference>
<feature type="transmembrane region" description="Helical" evidence="11">
    <location>
        <begin position="921"/>
        <end position="938"/>
    </location>
</feature>
<dbReference type="Pfam" id="PF12409">
    <property type="entry name" value="P5-ATPase"/>
    <property type="match status" value="1"/>
</dbReference>
<dbReference type="PROSITE" id="PS00154">
    <property type="entry name" value="ATPASE_E1_E2"/>
    <property type="match status" value="1"/>
</dbReference>
<dbReference type="GO" id="GO:0061909">
    <property type="term" value="P:autophagosome-lysosome fusion"/>
    <property type="evidence" value="ECO:0007669"/>
    <property type="project" value="TreeGrafter"/>
</dbReference>
<keyword evidence="4" id="KW-0479">Metal-binding</keyword>
<evidence type="ECO:0000256" key="9">
    <source>
        <dbReference type="ARBA" id="ARBA00022989"/>
    </source>
</evidence>
<evidence type="ECO:0000313" key="16">
    <source>
        <dbReference type="Proteomes" id="UP001295444"/>
    </source>
</evidence>
<organism evidence="15 16">
    <name type="scientific">Pelobates cultripes</name>
    <name type="common">Western spadefoot toad</name>
    <dbReference type="NCBI Taxonomy" id="61616"/>
    <lineage>
        <taxon>Eukaryota</taxon>
        <taxon>Metazoa</taxon>
        <taxon>Chordata</taxon>
        <taxon>Craniata</taxon>
        <taxon>Vertebrata</taxon>
        <taxon>Euteleostomi</taxon>
        <taxon>Amphibia</taxon>
        <taxon>Batrachia</taxon>
        <taxon>Anura</taxon>
        <taxon>Pelobatoidea</taxon>
        <taxon>Pelobatidae</taxon>
        <taxon>Pelobates</taxon>
    </lineage>
</organism>
<dbReference type="EMBL" id="OW240921">
    <property type="protein sequence ID" value="CAH2318431.1"/>
    <property type="molecule type" value="Genomic_DNA"/>
</dbReference>
<feature type="transmembrane region" description="Helical" evidence="11">
    <location>
        <begin position="896"/>
        <end position="915"/>
    </location>
</feature>
<evidence type="ECO:0000256" key="4">
    <source>
        <dbReference type="ARBA" id="ARBA00022723"/>
    </source>
</evidence>
<dbReference type="PRINTS" id="PR00121">
    <property type="entry name" value="NAKATPASE"/>
</dbReference>
<keyword evidence="6" id="KW-0067">ATP-binding</keyword>